<name>A0A3R7MJ72_PENVA</name>
<reference evidence="6 7" key="1">
    <citation type="submission" date="2018-04" db="EMBL/GenBank/DDBJ databases">
        <authorList>
            <person name="Zhang X."/>
            <person name="Yuan J."/>
            <person name="Li F."/>
            <person name="Xiang J."/>
        </authorList>
    </citation>
    <scope>NUCLEOTIDE SEQUENCE [LARGE SCALE GENOMIC DNA]</scope>
    <source>
        <tissue evidence="6">Muscle</tissue>
    </source>
</reference>
<dbReference type="FunFam" id="1.10.565.10:FF:000038">
    <property type="entry name" value="Dissatisfaction, isoform A"/>
    <property type="match status" value="1"/>
</dbReference>
<keyword evidence="1" id="KW-0805">Transcription regulation</keyword>
<evidence type="ECO:0000256" key="2">
    <source>
        <dbReference type="ARBA" id="ARBA00023163"/>
    </source>
</evidence>
<dbReference type="SMART" id="SM00430">
    <property type="entry name" value="HOLI"/>
    <property type="match status" value="1"/>
</dbReference>
<dbReference type="STRING" id="6689.A0A3R7MJ72"/>
<feature type="domain" description="NR LBD" evidence="5">
    <location>
        <begin position="119"/>
        <end position="368"/>
    </location>
</feature>
<evidence type="ECO:0000313" key="7">
    <source>
        <dbReference type="Proteomes" id="UP000283509"/>
    </source>
</evidence>
<dbReference type="SUPFAM" id="SSF48508">
    <property type="entry name" value="Nuclear receptor ligand-binding domain"/>
    <property type="match status" value="1"/>
</dbReference>
<protein>
    <submittedName>
        <fullName evidence="6">Putative nuclear receptor subfamily 2 group E member 1</fullName>
    </submittedName>
</protein>
<dbReference type="PRINTS" id="PR00398">
    <property type="entry name" value="STRDHORMONER"/>
</dbReference>
<evidence type="ECO:0000313" key="6">
    <source>
        <dbReference type="EMBL" id="ROT84119.1"/>
    </source>
</evidence>
<dbReference type="PANTHER" id="PTHR24083">
    <property type="entry name" value="NUCLEAR HORMONE RECEPTOR"/>
    <property type="match status" value="1"/>
</dbReference>
<dbReference type="InterPro" id="IPR001723">
    <property type="entry name" value="Nuclear_hrmn_rcpt"/>
</dbReference>
<gene>
    <name evidence="6" type="ORF">C7M84_022695</name>
</gene>
<evidence type="ECO:0000256" key="1">
    <source>
        <dbReference type="ARBA" id="ARBA00023015"/>
    </source>
</evidence>
<reference evidence="6 7" key="2">
    <citation type="submission" date="2019-01" db="EMBL/GenBank/DDBJ databases">
        <title>The decoding of complex shrimp genome reveals the adaptation for benthos swimmer, frequently molting mechanism and breeding impact on genome.</title>
        <authorList>
            <person name="Sun Y."/>
            <person name="Gao Y."/>
            <person name="Yu Y."/>
        </authorList>
    </citation>
    <scope>NUCLEOTIDE SEQUENCE [LARGE SCALE GENOMIC DNA]</scope>
    <source>
        <tissue evidence="6">Muscle</tissue>
    </source>
</reference>
<dbReference type="Gene3D" id="1.10.565.10">
    <property type="entry name" value="Retinoid X Receptor"/>
    <property type="match status" value="1"/>
</dbReference>
<proteinExistence type="predicted"/>
<dbReference type="Pfam" id="PF00104">
    <property type="entry name" value="Hormone_recep"/>
    <property type="match status" value="1"/>
</dbReference>
<organism evidence="6 7">
    <name type="scientific">Penaeus vannamei</name>
    <name type="common">Whiteleg shrimp</name>
    <name type="synonym">Litopenaeus vannamei</name>
    <dbReference type="NCBI Taxonomy" id="6689"/>
    <lineage>
        <taxon>Eukaryota</taxon>
        <taxon>Metazoa</taxon>
        <taxon>Ecdysozoa</taxon>
        <taxon>Arthropoda</taxon>
        <taxon>Crustacea</taxon>
        <taxon>Multicrustacea</taxon>
        <taxon>Malacostraca</taxon>
        <taxon>Eumalacostraca</taxon>
        <taxon>Eucarida</taxon>
        <taxon>Decapoda</taxon>
        <taxon>Dendrobranchiata</taxon>
        <taxon>Penaeoidea</taxon>
        <taxon>Penaeidae</taxon>
        <taxon>Penaeus</taxon>
    </lineage>
</organism>
<dbReference type="Proteomes" id="UP000283509">
    <property type="component" value="Unassembled WGS sequence"/>
</dbReference>
<keyword evidence="2" id="KW-0804">Transcription</keyword>
<dbReference type="AlphaFoldDB" id="A0A3R7MJ72"/>
<accession>A0A3R7MJ72</accession>
<sequence length="375" mass="41406">MITVIQRILPWRRPPCTRAREAPPAEVKGCYSDGGSCSPPTAVQHERGPRKSKNKEGGLGGLSMGPTGDHYPTQDATKLPPLLFPPPPMPSLKPHAPHMFPEGILAPTPIFMPHVPTSQPHGLLHMLSSAEKLQERRSLLLQGANPPITSGSSGSSLQEVAVSLPQAPSVLPFAPSWDIFQETTARLLFMMVRWIRSLAPFQTLSRSDQCVLVEESWKELFLVHLAQWYLPLDLSALLQSPAAHARLGTDERTALEVATIQDVLRRFRHLSPDNTECGCLKAVVLFKPEASGLVDVHPVEMLQDQAQCILSDYIRTRLPRQPTRFGRLLLLLPGLKTVRAATVEGLFFKDTVGDTPIHRLVLDMYTMDKSDQGSV</sequence>
<dbReference type="OrthoDB" id="5873264at2759"/>
<keyword evidence="3 6" id="KW-0675">Receptor</keyword>
<feature type="region of interest" description="Disordered" evidence="4">
    <location>
        <begin position="18"/>
        <end position="81"/>
    </location>
</feature>
<evidence type="ECO:0000259" key="5">
    <source>
        <dbReference type="PROSITE" id="PS51843"/>
    </source>
</evidence>
<dbReference type="InterPro" id="IPR000536">
    <property type="entry name" value="Nucl_hrmn_rcpt_lig-bd"/>
</dbReference>
<dbReference type="EMBL" id="QCYY01000591">
    <property type="protein sequence ID" value="ROT84119.1"/>
    <property type="molecule type" value="Genomic_DNA"/>
</dbReference>
<dbReference type="PRINTS" id="PR01282">
    <property type="entry name" value="COUPTNFACTOR"/>
</dbReference>
<comment type="caution">
    <text evidence="6">The sequence shown here is derived from an EMBL/GenBank/DDBJ whole genome shotgun (WGS) entry which is preliminary data.</text>
</comment>
<keyword evidence="7" id="KW-1185">Reference proteome</keyword>
<dbReference type="PROSITE" id="PS51843">
    <property type="entry name" value="NR_LBD"/>
    <property type="match status" value="1"/>
</dbReference>
<dbReference type="InterPro" id="IPR035500">
    <property type="entry name" value="NHR-like_dom_sf"/>
</dbReference>
<evidence type="ECO:0000256" key="4">
    <source>
        <dbReference type="SAM" id="MobiDB-lite"/>
    </source>
</evidence>
<evidence type="ECO:0000256" key="3">
    <source>
        <dbReference type="ARBA" id="ARBA00023170"/>
    </source>
</evidence>
<dbReference type="InterPro" id="IPR050274">
    <property type="entry name" value="Nuclear_hormone_rcpt_NR2"/>
</dbReference>